<evidence type="ECO:0000313" key="3">
    <source>
        <dbReference type="Proteomes" id="UP001549145"/>
    </source>
</evidence>
<dbReference type="PANTHER" id="PTHR30399">
    <property type="entry name" value="UNCHARACTERIZED PROTEIN YGJP"/>
    <property type="match status" value="1"/>
</dbReference>
<dbReference type="CDD" id="cd07344">
    <property type="entry name" value="M48_yhfN_like"/>
    <property type="match status" value="1"/>
</dbReference>
<dbReference type="Proteomes" id="UP001549145">
    <property type="component" value="Unassembled WGS sequence"/>
</dbReference>
<protein>
    <submittedName>
        <fullName evidence="2">Metal-dependent hydrolase</fullName>
    </submittedName>
</protein>
<organism evidence="2 3">
    <name type="scientific">Methylobacterium goesingense</name>
    <dbReference type="NCBI Taxonomy" id="243690"/>
    <lineage>
        <taxon>Bacteria</taxon>
        <taxon>Pseudomonadati</taxon>
        <taxon>Pseudomonadota</taxon>
        <taxon>Alphaproteobacteria</taxon>
        <taxon>Hyphomicrobiales</taxon>
        <taxon>Methylobacteriaceae</taxon>
        <taxon>Methylobacterium</taxon>
    </lineage>
</organism>
<dbReference type="PANTHER" id="PTHR30399:SF1">
    <property type="entry name" value="UTP PYROPHOSPHATASE"/>
    <property type="match status" value="1"/>
</dbReference>
<reference evidence="2 3" key="1">
    <citation type="submission" date="2024-06" db="EMBL/GenBank/DDBJ databases">
        <title>Genomic Encyclopedia of Type Strains, Phase IV (KMG-IV): sequencing the most valuable type-strain genomes for metagenomic binning, comparative biology and taxonomic classification.</title>
        <authorList>
            <person name="Goeker M."/>
        </authorList>
    </citation>
    <scope>NUCLEOTIDE SEQUENCE [LARGE SCALE GENOMIC DNA]</scope>
    <source>
        <strain evidence="2 3">DSM 21331</strain>
    </source>
</reference>
<dbReference type="InterPro" id="IPR053136">
    <property type="entry name" value="UTP_pyrophosphatase-like"/>
</dbReference>
<dbReference type="InterPro" id="IPR002725">
    <property type="entry name" value="YgjP-like_metallopeptidase"/>
</dbReference>
<keyword evidence="2" id="KW-0378">Hydrolase</keyword>
<dbReference type="GO" id="GO:0016787">
    <property type="term" value="F:hydrolase activity"/>
    <property type="evidence" value="ECO:0007669"/>
    <property type="project" value="UniProtKB-KW"/>
</dbReference>
<dbReference type="EMBL" id="JBEPMM010000001">
    <property type="protein sequence ID" value="MET3690485.1"/>
    <property type="molecule type" value="Genomic_DNA"/>
</dbReference>
<keyword evidence="3" id="KW-1185">Reference proteome</keyword>
<comment type="caution">
    <text evidence="2">The sequence shown here is derived from an EMBL/GenBank/DDBJ whole genome shotgun (WGS) entry which is preliminary data.</text>
</comment>
<evidence type="ECO:0000259" key="1">
    <source>
        <dbReference type="Pfam" id="PF01863"/>
    </source>
</evidence>
<evidence type="ECO:0000313" key="2">
    <source>
        <dbReference type="EMBL" id="MET3690485.1"/>
    </source>
</evidence>
<name>A0ABV2L0N8_9HYPH</name>
<feature type="domain" description="YgjP-like metallopeptidase" evidence="1">
    <location>
        <begin position="35"/>
        <end position="236"/>
    </location>
</feature>
<accession>A0ABV2L0N8</accession>
<gene>
    <name evidence="2" type="ORF">ABID43_000004</name>
</gene>
<dbReference type="Gene3D" id="3.30.2010.10">
    <property type="entry name" value="Metalloproteases ('zincins'), catalytic domain"/>
    <property type="match status" value="1"/>
</dbReference>
<sequence length="244" mass="27332">MRLALLRGADPDHLDIVHAGETLRVLIRRRPTARRLTLRVSSATGEVVMTLPTRTSVAVARTFAVSHGGWIAARLAKMPERVLFTADAVLPVRGVPHRIAHRAARSGATRFERVADEPVVSVACDAPHIGRRVADFLKREAQRDIVEAVARYTDKLGQGPTRITLRDTRSRWGSCTARGELNFSWRLILAPPLVLDYLVAHEMGHLREMNHSQRFWTLVGSLCPHVDEAERWLKRNGAGLHRYG</sequence>
<dbReference type="Pfam" id="PF01863">
    <property type="entry name" value="YgjP-like"/>
    <property type="match status" value="1"/>
</dbReference>
<dbReference type="RefSeq" id="WP_238278357.1">
    <property type="nucleotide sequence ID" value="NZ_BPQL01000035.1"/>
</dbReference>
<proteinExistence type="predicted"/>